<name>A0A7K0DST5_9NOCA</name>
<keyword evidence="4" id="KW-0411">Iron-sulfur</keyword>
<feature type="domain" description="Rieske" evidence="5">
    <location>
        <begin position="135"/>
        <end position="229"/>
    </location>
</feature>
<dbReference type="GO" id="GO:0016705">
    <property type="term" value="F:oxidoreductase activity, acting on paired donors, with incorporation or reduction of molecular oxygen"/>
    <property type="evidence" value="ECO:0007669"/>
    <property type="project" value="UniProtKB-ARBA"/>
</dbReference>
<organism evidence="6 7">
    <name type="scientific">Nocardia aurantia</name>
    <dbReference type="NCBI Taxonomy" id="2585199"/>
    <lineage>
        <taxon>Bacteria</taxon>
        <taxon>Bacillati</taxon>
        <taxon>Actinomycetota</taxon>
        <taxon>Actinomycetes</taxon>
        <taxon>Mycobacteriales</taxon>
        <taxon>Nocardiaceae</taxon>
        <taxon>Nocardia</taxon>
    </lineage>
</organism>
<protein>
    <recommendedName>
        <fullName evidence="5">Rieske domain-containing protein</fullName>
    </recommendedName>
</protein>
<dbReference type="SUPFAM" id="SSF50022">
    <property type="entry name" value="ISP domain"/>
    <property type="match status" value="1"/>
</dbReference>
<dbReference type="GO" id="GO:0046872">
    <property type="term" value="F:metal ion binding"/>
    <property type="evidence" value="ECO:0007669"/>
    <property type="project" value="UniProtKB-KW"/>
</dbReference>
<dbReference type="Pfam" id="PF00355">
    <property type="entry name" value="Rieske"/>
    <property type="match status" value="1"/>
</dbReference>
<evidence type="ECO:0000313" key="6">
    <source>
        <dbReference type="EMBL" id="MQY28833.1"/>
    </source>
</evidence>
<dbReference type="GO" id="GO:0004497">
    <property type="term" value="F:monooxygenase activity"/>
    <property type="evidence" value="ECO:0007669"/>
    <property type="project" value="UniProtKB-ARBA"/>
</dbReference>
<keyword evidence="2" id="KW-0479">Metal-binding</keyword>
<dbReference type="Proteomes" id="UP000431401">
    <property type="component" value="Unassembled WGS sequence"/>
</dbReference>
<dbReference type="GO" id="GO:0051537">
    <property type="term" value="F:2 iron, 2 sulfur cluster binding"/>
    <property type="evidence" value="ECO:0007669"/>
    <property type="project" value="UniProtKB-KW"/>
</dbReference>
<evidence type="ECO:0000256" key="3">
    <source>
        <dbReference type="ARBA" id="ARBA00023004"/>
    </source>
</evidence>
<dbReference type="RefSeq" id="WP_319943335.1">
    <property type="nucleotide sequence ID" value="NZ_WEGI01000009.1"/>
</dbReference>
<evidence type="ECO:0000313" key="7">
    <source>
        <dbReference type="Proteomes" id="UP000431401"/>
    </source>
</evidence>
<dbReference type="InterPro" id="IPR036922">
    <property type="entry name" value="Rieske_2Fe-2S_sf"/>
</dbReference>
<evidence type="ECO:0000256" key="2">
    <source>
        <dbReference type="ARBA" id="ARBA00022723"/>
    </source>
</evidence>
<sequence>MSDRDVERYVEDLLAGRRPRPWQPTDEEAERLRTAITMRAGRPGGDVPTEEFRTDLRRRLAAELGEPGAEDSPATEGDNPIRRRWLLGASAAAVTAAAAGVGVGVGAVAEHAASGGGQSTPQADPVIVPTEGEWHTVAASADLADGGTISFDTGSMRGFVCRRGDLVYALSGICTHQGCALWFDAPVLRCPCHRTSFDTAGQVVTHQLPRSPAPLPRIRVRENNGAIEIFAPNRPA</sequence>
<reference evidence="6 7" key="1">
    <citation type="submission" date="2019-10" db="EMBL/GenBank/DDBJ databases">
        <title>Nocardia macrotermitis sp. nov. and Nocardia aurantia sp. nov., isolated from the gut of fungus growing-termite Macrotermes natalensis.</title>
        <authorList>
            <person name="Benndorf R."/>
            <person name="Schwitalla J."/>
            <person name="Martin K."/>
            <person name="De Beer W."/>
            <person name="Kaster A.-K."/>
            <person name="Vollmers J."/>
            <person name="Poulsen M."/>
            <person name="Beemelmanns C."/>
        </authorList>
    </citation>
    <scope>NUCLEOTIDE SEQUENCE [LARGE SCALE GENOMIC DNA]</scope>
    <source>
        <strain evidence="6 7">RB56</strain>
    </source>
</reference>
<dbReference type="AlphaFoldDB" id="A0A7K0DST5"/>
<dbReference type="PROSITE" id="PS51296">
    <property type="entry name" value="RIESKE"/>
    <property type="match status" value="1"/>
</dbReference>
<proteinExistence type="predicted"/>
<keyword evidence="7" id="KW-1185">Reference proteome</keyword>
<gene>
    <name evidence="6" type="ORF">NRB56_44180</name>
</gene>
<evidence type="ECO:0000256" key="4">
    <source>
        <dbReference type="ARBA" id="ARBA00023014"/>
    </source>
</evidence>
<dbReference type="InterPro" id="IPR017941">
    <property type="entry name" value="Rieske_2Fe-2S"/>
</dbReference>
<dbReference type="Gene3D" id="2.102.10.10">
    <property type="entry name" value="Rieske [2Fe-2S] iron-sulphur domain"/>
    <property type="match status" value="1"/>
</dbReference>
<evidence type="ECO:0000259" key="5">
    <source>
        <dbReference type="PROSITE" id="PS51296"/>
    </source>
</evidence>
<comment type="caution">
    <text evidence="6">The sequence shown here is derived from an EMBL/GenBank/DDBJ whole genome shotgun (WGS) entry which is preliminary data.</text>
</comment>
<accession>A0A7K0DST5</accession>
<evidence type="ECO:0000256" key="1">
    <source>
        <dbReference type="ARBA" id="ARBA00022714"/>
    </source>
</evidence>
<dbReference type="CDD" id="cd03467">
    <property type="entry name" value="Rieske"/>
    <property type="match status" value="1"/>
</dbReference>
<keyword evidence="1" id="KW-0001">2Fe-2S</keyword>
<keyword evidence="3" id="KW-0408">Iron</keyword>
<dbReference type="EMBL" id="WEGI01000009">
    <property type="protein sequence ID" value="MQY28833.1"/>
    <property type="molecule type" value="Genomic_DNA"/>
</dbReference>